<dbReference type="Proteomes" id="UP000199632">
    <property type="component" value="Unassembled WGS sequence"/>
</dbReference>
<proteinExistence type="predicted"/>
<dbReference type="AlphaFoldDB" id="A0A1H3NQU9"/>
<reference evidence="2" key="1">
    <citation type="submission" date="2016-10" db="EMBL/GenBank/DDBJ databases">
        <authorList>
            <person name="Varghese N."/>
            <person name="Submissions S."/>
        </authorList>
    </citation>
    <scope>NUCLEOTIDE SEQUENCE [LARGE SCALE GENOMIC DNA]</scope>
    <source>
        <strain evidence="2">DSM 44718</strain>
    </source>
</reference>
<evidence type="ECO:0000313" key="2">
    <source>
        <dbReference type="Proteomes" id="UP000199632"/>
    </source>
</evidence>
<protein>
    <submittedName>
        <fullName evidence="1">Uncharacterized protein</fullName>
    </submittedName>
</protein>
<keyword evidence="2" id="KW-1185">Reference proteome</keyword>
<name>A0A1H3NQU9_9ACTN</name>
<sequence length="47" mass="5026">MTWTAGFRSAVINPHDQLQFGEPRSFADQTVSQVLRLAGGGDASAYA</sequence>
<organism evidence="1 2">
    <name type="scientific">Asanoa ishikariensis</name>
    <dbReference type="NCBI Taxonomy" id="137265"/>
    <lineage>
        <taxon>Bacteria</taxon>
        <taxon>Bacillati</taxon>
        <taxon>Actinomycetota</taxon>
        <taxon>Actinomycetes</taxon>
        <taxon>Micromonosporales</taxon>
        <taxon>Micromonosporaceae</taxon>
        <taxon>Asanoa</taxon>
    </lineage>
</organism>
<evidence type="ECO:0000313" key="1">
    <source>
        <dbReference type="EMBL" id="SDY91133.1"/>
    </source>
</evidence>
<gene>
    <name evidence="1" type="ORF">SAMN05421684_2247</name>
</gene>
<dbReference type="STRING" id="137265.SAMN05421684_2247"/>
<accession>A0A1H3NQU9</accession>
<dbReference type="EMBL" id="FNQB01000001">
    <property type="protein sequence ID" value="SDY91133.1"/>
    <property type="molecule type" value="Genomic_DNA"/>
</dbReference>